<protein>
    <submittedName>
        <fullName evidence="2">Uncharacterized protein</fullName>
    </submittedName>
</protein>
<sequence>MMGHMLNGGWYGDNWDSMPDYMKQMMQNYYGGTRSLWGLSGVMDFVIQILLAVLLVAAIRWLWRKGDK</sequence>
<evidence type="ECO:0000313" key="2">
    <source>
        <dbReference type="EMBL" id="OGM15698.1"/>
    </source>
</evidence>
<dbReference type="EMBL" id="MGFX01000001">
    <property type="protein sequence ID" value="OGM15698.1"/>
    <property type="molecule type" value="Genomic_DNA"/>
</dbReference>
<keyword evidence="1" id="KW-0472">Membrane</keyword>
<feature type="transmembrane region" description="Helical" evidence="1">
    <location>
        <begin position="45"/>
        <end position="63"/>
    </location>
</feature>
<proteinExistence type="predicted"/>
<reference evidence="2 3" key="1">
    <citation type="journal article" date="2016" name="Nat. Commun.">
        <title>Thousands of microbial genomes shed light on interconnected biogeochemical processes in an aquifer system.</title>
        <authorList>
            <person name="Anantharaman K."/>
            <person name="Brown C.T."/>
            <person name="Hug L.A."/>
            <person name="Sharon I."/>
            <person name="Castelle C.J."/>
            <person name="Probst A.J."/>
            <person name="Thomas B.C."/>
            <person name="Singh A."/>
            <person name="Wilkins M.J."/>
            <person name="Karaoz U."/>
            <person name="Brodie E.L."/>
            <person name="Williams K.H."/>
            <person name="Hubbard S.S."/>
            <person name="Banfield J.F."/>
        </authorList>
    </citation>
    <scope>NUCLEOTIDE SEQUENCE [LARGE SCALE GENOMIC DNA]</scope>
</reference>
<accession>A0A1F7XMU8</accession>
<evidence type="ECO:0000313" key="3">
    <source>
        <dbReference type="Proteomes" id="UP000177382"/>
    </source>
</evidence>
<organism evidence="2 3">
    <name type="scientific">Candidatus Woesebacteria bacterium RBG_16_42_24</name>
    <dbReference type="NCBI Taxonomy" id="1802485"/>
    <lineage>
        <taxon>Bacteria</taxon>
        <taxon>Candidatus Woeseibacteriota</taxon>
    </lineage>
</organism>
<comment type="caution">
    <text evidence="2">The sequence shown here is derived from an EMBL/GenBank/DDBJ whole genome shotgun (WGS) entry which is preliminary data.</text>
</comment>
<dbReference type="Proteomes" id="UP000177382">
    <property type="component" value="Unassembled WGS sequence"/>
</dbReference>
<gene>
    <name evidence="2" type="ORF">A2V97_02865</name>
</gene>
<dbReference type="AlphaFoldDB" id="A0A1F7XMU8"/>
<dbReference type="STRING" id="1802485.A2V97_02865"/>
<name>A0A1F7XMU8_9BACT</name>
<keyword evidence="1" id="KW-0812">Transmembrane</keyword>
<keyword evidence="1" id="KW-1133">Transmembrane helix</keyword>
<evidence type="ECO:0000256" key="1">
    <source>
        <dbReference type="SAM" id="Phobius"/>
    </source>
</evidence>